<dbReference type="RefSeq" id="XP_004258628.1">
    <property type="nucleotide sequence ID" value="XM_004258580.1"/>
</dbReference>
<dbReference type="PANTHER" id="PTHR11440">
    <property type="entry name" value="LECITHIN-CHOLESTEROL ACYLTRANSFERASE-RELATED"/>
    <property type="match status" value="1"/>
</dbReference>
<evidence type="ECO:0000313" key="1">
    <source>
        <dbReference type="EMBL" id="ELP91857.1"/>
    </source>
</evidence>
<dbReference type="AlphaFoldDB" id="A0A0A1U9Z6"/>
<keyword evidence="2" id="KW-1185">Reference proteome</keyword>
<evidence type="ECO:0000313" key="2">
    <source>
        <dbReference type="Proteomes" id="UP000014680"/>
    </source>
</evidence>
<dbReference type="GO" id="GO:0008374">
    <property type="term" value="F:O-acyltransferase activity"/>
    <property type="evidence" value="ECO:0007669"/>
    <property type="project" value="InterPro"/>
</dbReference>
<proteinExistence type="predicted"/>
<protein>
    <submittedName>
        <fullName evidence="1">1-O-acylceramide synthase, putative</fullName>
    </submittedName>
</protein>
<accession>A0A0A1U9Z6</accession>
<dbReference type="OrthoDB" id="190846at2759"/>
<dbReference type="SUPFAM" id="SSF53474">
    <property type="entry name" value="alpha/beta-Hydrolases"/>
    <property type="match status" value="1"/>
</dbReference>
<dbReference type="EMBL" id="KB206411">
    <property type="protein sequence ID" value="ELP91857.1"/>
    <property type="molecule type" value="Genomic_DNA"/>
</dbReference>
<dbReference type="InterPro" id="IPR029058">
    <property type="entry name" value="AB_hydrolase_fold"/>
</dbReference>
<dbReference type="OMA" id="VEPYESR"/>
<dbReference type="GeneID" id="14890935"/>
<dbReference type="Gene3D" id="3.40.50.1820">
    <property type="entry name" value="alpha/beta hydrolase"/>
    <property type="match status" value="1"/>
</dbReference>
<dbReference type="GO" id="GO:0006629">
    <property type="term" value="P:lipid metabolic process"/>
    <property type="evidence" value="ECO:0007669"/>
    <property type="project" value="InterPro"/>
</dbReference>
<dbReference type="VEuPathDB" id="AmoebaDB:EIN_397370"/>
<name>A0A0A1U9Z6_ENTIV</name>
<organism evidence="1 2">
    <name type="scientific">Entamoeba invadens IP1</name>
    <dbReference type="NCBI Taxonomy" id="370355"/>
    <lineage>
        <taxon>Eukaryota</taxon>
        <taxon>Amoebozoa</taxon>
        <taxon>Evosea</taxon>
        <taxon>Archamoebae</taxon>
        <taxon>Mastigamoebida</taxon>
        <taxon>Entamoebidae</taxon>
        <taxon>Entamoeba</taxon>
    </lineage>
</organism>
<dbReference type="Pfam" id="PF02450">
    <property type="entry name" value="LCAT"/>
    <property type="match status" value="1"/>
</dbReference>
<dbReference type="Proteomes" id="UP000014680">
    <property type="component" value="Unassembled WGS sequence"/>
</dbReference>
<gene>
    <name evidence="1" type="ORF">EIN_397370</name>
</gene>
<sequence length="274" mass="31526">MKYFYDVIQQLKTVGYEENKDIFGLGYDFRKGELQVNNFAEMSRDAILKSYNSSQKKVIIITHSFGGNMIFNLMKYFGDEFCKKYIGKVITVSAPLTGAPLALRALITGLSEVVQFPEKYLGSIERAMLSVFKLTPNKNWLDSVVFYNNSLYKPTDMIEVLNKVEELKEYGTYVYQKEIIEKEEPTKMPGEVYWTCIYGSKKKTEVFYNYTSNLKKDPIITYGPGDGIVPLQSLNFCRQMQASKEYDLGDYEHTGILKSTAFKDLLLKEIIIDN</sequence>
<dbReference type="InterPro" id="IPR003386">
    <property type="entry name" value="LACT/PDAT_acylTrfase"/>
</dbReference>
<dbReference type="KEGG" id="eiv:EIN_397370"/>
<reference evidence="1 2" key="1">
    <citation type="submission" date="2012-10" db="EMBL/GenBank/DDBJ databases">
        <authorList>
            <person name="Zafar N."/>
            <person name="Inman J."/>
            <person name="Hall N."/>
            <person name="Lorenzi H."/>
            <person name="Caler E."/>
        </authorList>
    </citation>
    <scope>NUCLEOTIDE SEQUENCE [LARGE SCALE GENOMIC DNA]</scope>
    <source>
        <strain evidence="1 2">IP1</strain>
    </source>
</reference>